<gene>
    <name evidence="2" type="ORF">FGO68_gene5157</name>
</gene>
<comment type="caution">
    <text evidence="2">The sequence shown here is derived from an EMBL/GenBank/DDBJ whole genome shotgun (WGS) entry which is preliminary data.</text>
</comment>
<dbReference type="EMBL" id="RRYP01006037">
    <property type="protein sequence ID" value="TNV81521.1"/>
    <property type="molecule type" value="Genomic_DNA"/>
</dbReference>
<dbReference type="Pfam" id="PF13847">
    <property type="entry name" value="Methyltransf_31"/>
    <property type="match status" value="1"/>
</dbReference>
<dbReference type="Gene3D" id="3.40.50.150">
    <property type="entry name" value="Vaccinia Virus protein VP39"/>
    <property type="match status" value="1"/>
</dbReference>
<dbReference type="GO" id="GO:0008168">
    <property type="term" value="F:methyltransferase activity"/>
    <property type="evidence" value="ECO:0007669"/>
    <property type="project" value="TreeGrafter"/>
</dbReference>
<protein>
    <recommendedName>
        <fullName evidence="1">Methyltransferase domain-containing protein</fullName>
    </recommendedName>
</protein>
<organism evidence="2 3">
    <name type="scientific">Halteria grandinella</name>
    <dbReference type="NCBI Taxonomy" id="5974"/>
    <lineage>
        <taxon>Eukaryota</taxon>
        <taxon>Sar</taxon>
        <taxon>Alveolata</taxon>
        <taxon>Ciliophora</taxon>
        <taxon>Intramacronucleata</taxon>
        <taxon>Spirotrichea</taxon>
        <taxon>Stichotrichia</taxon>
        <taxon>Sporadotrichida</taxon>
        <taxon>Halteriidae</taxon>
        <taxon>Halteria</taxon>
    </lineage>
</organism>
<dbReference type="InterPro" id="IPR029063">
    <property type="entry name" value="SAM-dependent_MTases_sf"/>
</dbReference>
<reference evidence="2" key="1">
    <citation type="submission" date="2019-06" db="EMBL/GenBank/DDBJ databases">
        <authorList>
            <person name="Zheng W."/>
        </authorList>
    </citation>
    <scope>NUCLEOTIDE SEQUENCE</scope>
    <source>
        <strain evidence="2">QDHG01</strain>
    </source>
</reference>
<evidence type="ECO:0000313" key="2">
    <source>
        <dbReference type="EMBL" id="TNV81521.1"/>
    </source>
</evidence>
<dbReference type="PANTHER" id="PTHR43591">
    <property type="entry name" value="METHYLTRANSFERASE"/>
    <property type="match status" value="1"/>
</dbReference>
<accession>A0A8J8NWJ7</accession>
<dbReference type="AlphaFoldDB" id="A0A8J8NWJ7"/>
<dbReference type="OrthoDB" id="506498at2759"/>
<dbReference type="SUPFAM" id="SSF53335">
    <property type="entry name" value="S-adenosyl-L-methionine-dependent methyltransferases"/>
    <property type="match status" value="1"/>
</dbReference>
<name>A0A8J8NWJ7_HALGN</name>
<feature type="domain" description="Methyltransferase" evidence="1">
    <location>
        <begin position="46"/>
        <end position="185"/>
    </location>
</feature>
<dbReference type="CDD" id="cd02440">
    <property type="entry name" value="AdoMet_MTases"/>
    <property type="match status" value="1"/>
</dbReference>
<dbReference type="Proteomes" id="UP000785679">
    <property type="component" value="Unassembled WGS sequence"/>
</dbReference>
<evidence type="ECO:0000259" key="1">
    <source>
        <dbReference type="Pfam" id="PF13847"/>
    </source>
</evidence>
<dbReference type="PANTHER" id="PTHR43591:SF24">
    <property type="entry name" value="2-METHOXY-6-POLYPRENYL-1,4-BENZOQUINOL METHYLASE, MITOCHONDRIAL"/>
    <property type="match status" value="1"/>
</dbReference>
<sequence length="325" mass="36224">MNCGYALLTQSGETLPLSTRGDKLQQFQLQMYHYAALGIKFQGSLAGKKVLDLCCGRGGGVAFLAKQYEAAEAVGIDFSAHQINTAQDLFTNGLEKETEDNQASSSPQSSIQFLQGDAEKLHQVEELNGKRFDLVMCIEGMHCLGNPTAMIDYVQKHLLADNGQIVIVDSFDKCDIERIEANFQKDKKLIIQKKEVITFNVKHAMQLDKTRAEKLIQRITGNKVVTRILRNFLASGEESKTYDELGKTHEYICYVLMKKSAVDLRKTSSSLYQGQQEQQTQGSNSYFGFSAGHHQPFNIRNQSNSFSSNYGASANLVNSQTAQTY</sequence>
<keyword evidence="3" id="KW-1185">Reference proteome</keyword>
<dbReference type="InterPro" id="IPR025714">
    <property type="entry name" value="Methyltranfer_dom"/>
</dbReference>
<evidence type="ECO:0000313" key="3">
    <source>
        <dbReference type="Proteomes" id="UP000785679"/>
    </source>
</evidence>
<proteinExistence type="predicted"/>